<name>A0A8J4SPC7_9STRA</name>
<dbReference type="EMBL" id="AOFI03000005">
    <property type="protein sequence ID" value="KAF4325369.1"/>
    <property type="molecule type" value="Genomic_DNA"/>
</dbReference>
<proteinExistence type="predicted"/>
<evidence type="ECO:0000256" key="3">
    <source>
        <dbReference type="ARBA" id="ARBA00022475"/>
    </source>
</evidence>
<keyword evidence="5 7" id="KW-1133">Transmembrane helix</keyword>
<dbReference type="InterPro" id="IPR035906">
    <property type="entry name" value="MetI-like_sf"/>
</dbReference>
<dbReference type="PANTHER" id="PTHR43744">
    <property type="entry name" value="ABC TRANSPORTER PERMEASE PROTEIN MG189-RELATED-RELATED"/>
    <property type="match status" value="1"/>
</dbReference>
<keyword evidence="6 7" id="KW-0472">Membrane</keyword>
<accession>A0A8J4SPC7</accession>
<protein>
    <recommendedName>
        <fullName evidence="8">ABC transmembrane type-1 domain-containing protein</fullName>
    </recommendedName>
</protein>
<dbReference type="GO" id="GO:0005886">
    <property type="term" value="C:plasma membrane"/>
    <property type="evidence" value="ECO:0007669"/>
    <property type="project" value="UniProtKB-SubCell"/>
</dbReference>
<evidence type="ECO:0000256" key="1">
    <source>
        <dbReference type="ARBA" id="ARBA00004651"/>
    </source>
</evidence>
<dbReference type="PANTHER" id="PTHR43744:SF9">
    <property type="entry name" value="POLYGALACTURONAN_RHAMNOGALACTURONAN TRANSPORT SYSTEM PERMEASE PROTEIN YTCP"/>
    <property type="match status" value="1"/>
</dbReference>
<dbReference type="Gene3D" id="3.40.190.10">
    <property type="entry name" value="Periplasmic binding protein-like II"/>
    <property type="match status" value="2"/>
</dbReference>
<sequence length="820" mass="91272">MINEVRGAKFKKFVQLVSFAPYFISTVVMVSMIMLFLAPRLGFVNIAMNFFGLDSVNFLGEPGMFRSIYVCIVALVVIYPLIFIVSSSISSPAAVTSGRVWLWPVDISFNGYKALFNTPEILIGYGNSIFYTVAGTLISVALTIMIAYPLSRKTFFGRNTLMMIITFTMIFSGGLIPTYMVVKQLHLIDTRWALLIPNAIWVWQVIIARSFFQSSIPGELLEASEIDGCSDMRFIWSVVLPLSKPIIAVLVLMYAVGQWNAYFDALIYLKSADLFPLQLILRSIIIQNNVVMSGCSNGSSSTAQSGSSEEGGKVNISVFAVQDSSIDIPTNKFTAFVEDKFNIKFNWEINPSDGAKEKRQISLASGDYPDAYLLTHYIDQFSQADLLKYGKQGVLVPLNDLIDQYAPNIKAAMEKNPNLKTLNTAPDGNIYGLVAYTECFHCSYPSKMWINTEWLKKLNLEMPKTTEEFKNVLQAFKTQDPNGNGKADEVPLSGSIEEFGVRIIPFLMNAFVYDDDRNYLQMENGKVQSAAITPEWKEGLTYIKSLFDAGLIDPGAFTQNAEAFKKIGENADAEILGAGAAMHPAIFVNIDEGNTRSAHYNPLPPISGPQGVSYATHDAGGVSPGAKFVITNKASEEAQIALIKMVDYMFTPEGQTNGASGMKGIDWTDPVDGDVALGKDVKPVVKQIPMAEGEAPRNAGWSGMAHFYMPKEYRDTFVQGTDIYASNGYERRLYDASLLYEGHEPKELFPIWSVWIDPNEIDEASLLQTNIRNYIEQNELQFITGNKDLNKDWDAYVKGLQNLKLDRYLEILQKAYDVTQ</sequence>
<dbReference type="Gene3D" id="1.10.3720.10">
    <property type="entry name" value="MetI-like"/>
    <property type="match status" value="1"/>
</dbReference>
<dbReference type="InterPro" id="IPR006059">
    <property type="entry name" value="SBP"/>
</dbReference>
<dbReference type="SUPFAM" id="SSF161098">
    <property type="entry name" value="MetI-like"/>
    <property type="match status" value="2"/>
</dbReference>
<gene>
    <name evidence="9" type="ORF">G195_000988</name>
</gene>
<dbReference type="GO" id="GO:0055085">
    <property type="term" value="P:transmembrane transport"/>
    <property type="evidence" value="ECO:0007669"/>
    <property type="project" value="InterPro"/>
</dbReference>
<feature type="transmembrane region" description="Helical" evidence="7">
    <location>
        <begin position="16"/>
        <end position="37"/>
    </location>
</feature>
<dbReference type="Proteomes" id="UP000702964">
    <property type="component" value="Unassembled WGS sequence"/>
</dbReference>
<evidence type="ECO:0000256" key="2">
    <source>
        <dbReference type="ARBA" id="ARBA00022448"/>
    </source>
</evidence>
<feature type="domain" description="ABC transmembrane type-1" evidence="8">
    <location>
        <begin position="142"/>
        <end position="269"/>
    </location>
</feature>
<comment type="caution">
    <text evidence="9">The sequence shown here is derived from an EMBL/GenBank/DDBJ whole genome shotgun (WGS) entry which is preliminary data.</text>
</comment>
<feature type="transmembrane region" description="Helical" evidence="7">
    <location>
        <begin position="67"/>
        <end position="89"/>
    </location>
</feature>
<evidence type="ECO:0000256" key="7">
    <source>
        <dbReference type="SAM" id="Phobius"/>
    </source>
</evidence>
<keyword evidence="4 7" id="KW-0812">Transmembrane</keyword>
<evidence type="ECO:0000256" key="6">
    <source>
        <dbReference type="ARBA" id="ARBA00023136"/>
    </source>
</evidence>
<reference evidence="9" key="2">
    <citation type="submission" date="2020-02" db="EMBL/GenBank/DDBJ databases">
        <authorList>
            <person name="Studholme D.J."/>
        </authorList>
    </citation>
    <scope>NUCLEOTIDE SEQUENCE</scope>
    <source>
        <strain evidence="9">00238/432</strain>
    </source>
</reference>
<dbReference type="AlphaFoldDB" id="A0A8J4SPC7"/>
<evidence type="ECO:0000313" key="9">
    <source>
        <dbReference type="EMBL" id="KAF4325369.1"/>
    </source>
</evidence>
<dbReference type="InterPro" id="IPR000515">
    <property type="entry name" value="MetI-like"/>
</dbReference>
<evidence type="ECO:0000256" key="4">
    <source>
        <dbReference type="ARBA" id="ARBA00022692"/>
    </source>
</evidence>
<feature type="transmembrane region" description="Helical" evidence="7">
    <location>
        <begin position="129"/>
        <end position="148"/>
    </location>
</feature>
<evidence type="ECO:0000256" key="5">
    <source>
        <dbReference type="ARBA" id="ARBA00022989"/>
    </source>
</evidence>
<feature type="transmembrane region" description="Helical" evidence="7">
    <location>
        <begin position="233"/>
        <end position="256"/>
    </location>
</feature>
<dbReference type="Pfam" id="PF00528">
    <property type="entry name" value="BPD_transp_1"/>
    <property type="match status" value="1"/>
</dbReference>
<evidence type="ECO:0000313" key="10">
    <source>
        <dbReference type="Proteomes" id="UP000702964"/>
    </source>
</evidence>
<dbReference type="CDD" id="cd06261">
    <property type="entry name" value="TM_PBP2"/>
    <property type="match status" value="1"/>
</dbReference>
<keyword evidence="2" id="KW-0813">Transport</keyword>
<dbReference type="SUPFAM" id="SSF53850">
    <property type="entry name" value="Periplasmic binding protein-like II"/>
    <property type="match status" value="1"/>
</dbReference>
<keyword evidence="3" id="KW-1003">Cell membrane</keyword>
<comment type="subcellular location">
    <subcellularLocation>
        <location evidence="1">Cell membrane</location>
        <topology evidence="1">Multi-pass membrane protein</topology>
    </subcellularLocation>
</comment>
<evidence type="ECO:0000259" key="8">
    <source>
        <dbReference type="Pfam" id="PF00528"/>
    </source>
</evidence>
<organism evidence="9 10">
    <name type="scientific">Phytophthora kernoviae 00238/432</name>
    <dbReference type="NCBI Taxonomy" id="1284355"/>
    <lineage>
        <taxon>Eukaryota</taxon>
        <taxon>Sar</taxon>
        <taxon>Stramenopiles</taxon>
        <taxon>Oomycota</taxon>
        <taxon>Peronosporomycetes</taxon>
        <taxon>Peronosporales</taxon>
        <taxon>Peronosporaceae</taxon>
        <taxon>Phytophthora</taxon>
    </lineage>
</organism>
<dbReference type="CDD" id="cd13581">
    <property type="entry name" value="PBP2_AlgQ_like_2"/>
    <property type="match status" value="1"/>
</dbReference>
<dbReference type="Pfam" id="PF01547">
    <property type="entry name" value="SBP_bac_1"/>
    <property type="match status" value="1"/>
</dbReference>
<reference evidence="9" key="1">
    <citation type="journal article" date="2015" name="Genom Data">
        <title>Draft genome sequences of Phytophthora kernoviae and Phytophthora ramorum lineage EU2 from Scotland.</title>
        <authorList>
            <person name="Sambles C."/>
            <person name="Schlenzig A."/>
            <person name="O'Neill P."/>
            <person name="Grant M."/>
            <person name="Studholme D.J."/>
        </authorList>
    </citation>
    <scope>NUCLEOTIDE SEQUENCE</scope>
    <source>
        <strain evidence="9">00238/432</strain>
    </source>
</reference>
<feature type="transmembrane region" description="Helical" evidence="7">
    <location>
        <begin position="160"/>
        <end position="180"/>
    </location>
</feature>